<evidence type="ECO:0000256" key="7">
    <source>
        <dbReference type="SAM" id="Phobius"/>
    </source>
</evidence>
<protein>
    <recommendedName>
        <fullName evidence="9">Peroxisomal membrane protein 2</fullName>
    </recommendedName>
</protein>
<keyword evidence="3 7" id="KW-0812">Transmembrane</keyword>
<proteinExistence type="inferred from homology"/>
<dbReference type="PANTHER" id="PTHR11266:SF80">
    <property type="entry name" value="PEROXISOMAL MEMBRANE PROTEIN 2"/>
    <property type="match status" value="1"/>
</dbReference>
<feature type="transmembrane region" description="Helical" evidence="7">
    <location>
        <begin position="925"/>
        <end position="945"/>
    </location>
</feature>
<keyword evidence="5 7" id="KW-0472">Membrane</keyword>
<accession>A0A7R9AS66</accession>
<organism evidence="8">
    <name type="scientific">Timema shepardi</name>
    <name type="common">Walking stick</name>
    <dbReference type="NCBI Taxonomy" id="629360"/>
    <lineage>
        <taxon>Eukaryota</taxon>
        <taxon>Metazoa</taxon>
        <taxon>Ecdysozoa</taxon>
        <taxon>Arthropoda</taxon>
        <taxon>Hexapoda</taxon>
        <taxon>Insecta</taxon>
        <taxon>Pterygota</taxon>
        <taxon>Neoptera</taxon>
        <taxon>Polyneoptera</taxon>
        <taxon>Phasmatodea</taxon>
        <taxon>Timematodea</taxon>
        <taxon>Timematoidea</taxon>
        <taxon>Timematidae</taxon>
        <taxon>Timema</taxon>
    </lineage>
</organism>
<dbReference type="GO" id="GO:0005778">
    <property type="term" value="C:peroxisomal membrane"/>
    <property type="evidence" value="ECO:0007669"/>
    <property type="project" value="TreeGrafter"/>
</dbReference>
<keyword evidence="4 7" id="KW-1133">Transmembrane helix</keyword>
<evidence type="ECO:0000256" key="4">
    <source>
        <dbReference type="ARBA" id="ARBA00022989"/>
    </source>
</evidence>
<evidence type="ECO:0000256" key="2">
    <source>
        <dbReference type="ARBA" id="ARBA00006824"/>
    </source>
</evidence>
<evidence type="ECO:0008006" key="9">
    <source>
        <dbReference type="Google" id="ProtNLM"/>
    </source>
</evidence>
<feature type="transmembrane region" description="Helical" evidence="7">
    <location>
        <begin position="216"/>
        <end position="235"/>
    </location>
</feature>
<dbReference type="PANTHER" id="PTHR11266">
    <property type="entry name" value="PEROXISOMAL MEMBRANE PROTEIN 2, PXMP2 MPV17"/>
    <property type="match status" value="1"/>
</dbReference>
<feature type="region of interest" description="Disordered" evidence="6">
    <location>
        <begin position="69"/>
        <end position="97"/>
    </location>
</feature>
<evidence type="ECO:0000313" key="8">
    <source>
        <dbReference type="EMBL" id="CAD7259400.1"/>
    </source>
</evidence>
<gene>
    <name evidence="8" type="ORF">TSIB3V08_LOCUS3606</name>
</gene>
<evidence type="ECO:0000256" key="5">
    <source>
        <dbReference type="ARBA" id="ARBA00023136"/>
    </source>
</evidence>
<reference evidence="8" key="1">
    <citation type="submission" date="2020-11" db="EMBL/GenBank/DDBJ databases">
        <authorList>
            <person name="Tran Van P."/>
        </authorList>
    </citation>
    <scope>NUCLEOTIDE SEQUENCE</scope>
</reference>
<feature type="transmembrane region" description="Helical" evidence="7">
    <location>
        <begin position="805"/>
        <end position="825"/>
    </location>
</feature>
<evidence type="ECO:0000256" key="6">
    <source>
        <dbReference type="SAM" id="MobiDB-lite"/>
    </source>
</evidence>
<comment type="similarity">
    <text evidence="2">Belongs to the peroxisomal membrane protein PXMP2/4 family.</text>
</comment>
<sequence length="973" mass="107628">MFQILSRKAYNQDIHIAVKTYTVLFDMSVSKPLIDALAAYLGQLHTNPIRTKCISSGLGLGKDELEEVNPHLRGGRGENHLGKTTPSSPDRDSNLDLPVLSSRAQHDKRVSQLRHLGGLIFGGTIPHWFFLTLDKLVPSNVPNFQMKRVLIERLLFAPLFHAWTLYVLARLEVSCHGKTHKQAVGNLYQVWAPIVRANWQWLTVPMLLNIVFVPSMLRSVVSSLIAFFWIIFIANKRRQAQARDRGENRHRRRVQARYPTIPRIAARRAREILCLMNDDDAICLEEKDVDTTDIPDINIQNEVPDMPVINNIKEWVQRGLDPPAPTPEDSAHRGTPVPFFSRQKRVEHSLDYGSMAREDLNLYLLLAHFCISFTSVASSSSYKQCDFIGCTVATDCRWVSGRENGWYLTNYCGGIDCNCSNCVDCSQRRGHVRSRRVERHKTHLLTLRSDLSLLNMDNGVKVIPDCCAVAVGIRYLMTVSSTIAGNYTHSRDRQGYLVASGHTRSPLHSPPFGQPSHSHFVSNLLGMTTKANYKSLTTSRYNKVKLDKLPGDASSVEEARRPPAARDGGGARPRAATAGSTGRGMTTTGAVAAVRPTAKLGDVPPKPHSPPKIIGWLRPCRDHNLGDLRPRDLDRDLLLESDSRCCLSSDEQDLLRNFLLVPSGSSSLLRLGLKSAASGFFGNSSLLAGGEPGEGERCKERTSEVFIVCLAAGGDFLFLSPFILFAVDTDASSLLMAICSDTFPGVAASVNRWGPTTFSVAATRFFCTDMSLDQNSSGGSVKQTTQLPKRGSQKVKWKNRPFVRLLWLLEWSRCSLVLVSLLVVFTTITRHRHSEAWTVQSKERGGGGFGADSWPISAFGLASVFDLMWKESVRRGTGQLARKDGLLGVCRSWARSAHQHVILVLLCCSFGLSFFNMSLRVKAAALHKVLGNAKCLAQFGILLLLRLRNLMKGCIGTALRLAGSGHVTTPLAL</sequence>
<feature type="compositionally biased region" description="Low complexity" evidence="6">
    <location>
        <begin position="572"/>
        <end position="585"/>
    </location>
</feature>
<feature type="transmembrane region" description="Helical" evidence="7">
    <location>
        <begin position="901"/>
        <end position="919"/>
    </location>
</feature>
<dbReference type="InterPro" id="IPR007248">
    <property type="entry name" value="Mpv17_PMP22"/>
</dbReference>
<name>A0A7R9AS66_TIMSH</name>
<feature type="transmembrane region" description="Helical" evidence="7">
    <location>
        <begin position="705"/>
        <end position="727"/>
    </location>
</feature>
<comment type="subcellular location">
    <subcellularLocation>
        <location evidence="1">Membrane</location>
        <topology evidence="1">Multi-pass membrane protein</topology>
    </subcellularLocation>
</comment>
<feature type="region of interest" description="Disordered" evidence="6">
    <location>
        <begin position="551"/>
        <end position="585"/>
    </location>
</feature>
<evidence type="ECO:0000256" key="3">
    <source>
        <dbReference type="ARBA" id="ARBA00022692"/>
    </source>
</evidence>
<evidence type="ECO:0000256" key="1">
    <source>
        <dbReference type="ARBA" id="ARBA00004141"/>
    </source>
</evidence>
<dbReference type="AlphaFoldDB" id="A0A7R9AS66"/>
<dbReference type="Pfam" id="PF04117">
    <property type="entry name" value="Mpv17_PMP22"/>
    <property type="match status" value="1"/>
</dbReference>
<dbReference type="EMBL" id="OC001208">
    <property type="protein sequence ID" value="CAD7259400.1"/>
    <property type="molecule type" value="Genomic_DNA"/>
</dbReference>